<dbReference type="EMBL" id="CP144754">
    <property type="protein sequence ID" value="WVZ98483.1"/>
    <property type="molecule type" value="Genomic_DNA"/>
</dbReference>
<evidence type="ECO:0000256" key="2">
    <source>
        <dbReference type="SAM" id="MobiDB-lite"/>
    </source>
</evidence>
<feature type="compositionally biased region" description="Polar residues" evidence="2">
    <location>
        <begin position="145"/>
        <end position="163"/>
    </location>
</feature>
<organism evidence="4 5">
    <name type="scientific">Paspalum notatum var. saurae</name>
    <dbReference type="NCBI Taxonomy" id="547442"/>
    <lineage>
        <taxon>Eukaryota</taxon>
        <taxon>Viridiplantae</taxon>
        <taxon>Streptophyta</taxon>
        <taxon>Embryophyta</taxon>
        <taxon>Tracheophyta</taxon>
        <taxon>Spermatophyta</taxon>
        <taxon>Magnoliopsida</taxon>
        <taxon>Liliopsida</taxon>
        <taxon>Poales</taxon>
        <taxon>Poaceae</taxon>
        <taxon>PACMAD clade</taxon>
        <taxon>Panicoideae</taxon>
        <taxon>Andropogonodae</taxon>
        <taxon>Paspaleae</taxon>
        <taxon>Paspalinae</taxon>
        <taxon>Paspalum</taxon>
    </lineage>
</organism>
<evidence type="ECO:0000313" key="5">
    <source>
        <dbReference type="Proteomes" id="UP001341281"/>
    </source>
</evidence>
<sequence length="337" mass="37050">MAEEGEQAAMVGEDAAATDCFGLPAELVAVLPSDPFAQLDVARKITSIALSQRLASLEDEAAHLRAQLAERDAEAEDLRERVEQLDASLAVATGRLRHVEEEKEALVRDKSLLSNTVKKLNRDVAKLEVFKKTLLQSLQEDDGSDNTAPSARATATSNLSSVPSDEDSAFPTSKSSQFPDTASSVSEESSQVGQDAPRPPRPHVFLPSFNSTPRMTTPPDSPPRRYASVSPPRRHSISVTSMNMLNDRSSGFPGHHTSPFDAPSQTGRTRVDGKDFFRQVRNRLSYEQFSAFLANVKELNAHRQTREDTLRKADEIFGPENKDLYTIFGSLITRNVN</sequence>
<feature type="compositionally biased region" description="Low complexity" evidence="2">
    <location>
        <begin position="183"/>
        <end position="194"/>
    </location>
</feature>
<keyword evidence="5" id="KW-1185">Reference proteome</keyword>
<gene>
    <name evidence="4" type="ORF">U9M48_043922</name>
</gene>
<protein>
    <recommendedName>
        <fullName evidence="3">At4g15545-like C-terminal domain-containing protein</fullName>
    </recommendedName>
</protein>
<evidence type="ECO:0000259" key="3">
    <source>
        <dbReference type="Pfam" id="PF25972"/>
    </source>
</evidence>
<reference evidence="4 5" key="1">
    <citation type="submission" date="2024-02" db="EMBL/GenBank/DDBJ databases">
        <title>High-quality chromosome-scale genome assembly of Pensacola bahiagrass (Paspalum notatum Flugge var. saurae).</title>
        <authorList>
            <person name="Vega J.M."/>
            <person name="Podio M."/>
            <person name="Orjuela J."/>
            <person name="Siena L.A."/>
            <person name="Pessino S.C."/>
            <person name="Combes M.C."/>
            <person name="Mariac C."/>
            <person name="Albertini E."/>
            <person name="Pupilli F."/>
            <person name="Ortiz J.P.A."/>
            <person name="Leblanc O."/>
        </authorList>
    </citation>
    <scope>NUCLEOTIDE SEQUENCE [LARGE SCALE GENOMIC DNA]</scope>
    <source>
        <strain evidence="4">R1</strain>
        <tissue evidence="4">Leaf</tissue>
    </source>
</reference>
<feature type="compositionally biased region" description="Polar residues" evidence="2">
    <location>
        <begin position="170"/>
        <end position="182"/>
    </location>
</feature>
<keyword evidence="1" id="KW-0175">Coiled coil</keyword>
<dbReference type="AlphaFoldDB" id="A0AAQ3UVW3"/>
<feature type="domain" description="At4g15545-like C-terminal" evidence="3">
    <location>
        <begin position="270"/>
        <end position="335"/>
    </location>
</feature>
<accession>A0AAQ3UVW3</accession>
<dbReference type="Proteomes" id="UP001341281">
    <property type="component" value="Chromosome 10"/>
</dbReference>
<proteinExistence type="predicted"/>
<dbReference type="InterPro" id="IPR058935">
    <property type="entry name" value="At4g15545-like_C"/>
</dbReference>
<dbReference type="PANTHER" id="PTHR47383:SF3">
    <property type="entry name" value="WAT1-RELATED PROTEIN"/>
    <property type="match status" value="1"/>
</dbReference>
<feature type="region of interest" description="Disordered" evidence="2">
    <location>
        <begin position="140"/>
        <end position="233"/>
    </location>
</feature>
<dbReference type="Pfam" id="PF25972">
    <property type="entry name" value="At4g15545_C"/>
    <property type="match status" value="1"/>
</dbReference>
<evidence type="ECO:0000313" key="4">
    <source>
        <dbReference type="EMBL" id="WVZ98483.1"/>
    </source>
</evidence>
<dbReference type="PANTHER" id="PTHR47383">
    <property type="entry name" value="OS03G0659800 PROTEIN"/>
    <property type="match status" value="1"/>
</dbReference>
<feature type="coiled-coil region" evidence="1">
    <location>
        <begin position="47"/>
        <end position="123"/>
    </location>
</feature>
<dbReference type="InterPro" id="IPR058936">
    <property type="entry name" value="At4g15545-like"/>
</dbReference>
<evidence type="ECO:0000256" key="1">
    <source>
        <dbReference type="SAM" id="Coils"/>
    </source>
</evidence>
<name>A0AAQ3UVW3_PASNO</name>